<gene>
    <name evidence="2" type="ORF">CAMGR0001_1657</name>
</gene>
<dbReference type="eggNOG" id="COG3628">
    <property type="taxonomic scope" value="Bacteria"/>
</dbReference>
<dbReference type="AlphaFoldDB" id="C8PIJ6"/>
<sequence>MSKYLISIEDSIKDILSTPIGSRVMLPQYGSRLFELIDRRVNDEFRADLSYFVIEAVQRWEKRVQIDEVKLISLRDHKLSFKILLTNGKEIGVEI</sequence>
<dbReference type="RefSeq" id="WP_005872473.1">
    <property type="nucleotide sequence ID" value="NZ_ACYG01000027.1"/>
</dbReference>
<evidence type="ECO:0000259" key="1">
    <source>
        <dbReference type="Pfam" id="PF04965"/>
    </source>
</evidence>
<reference evidence="2 3" key="1">
    <citation type="submission" date="2009-07" db="EMBL/GenBank/DDBJ databases">
        <authorList>
            <person name="Madupu R."/>
            <person name="Sebastian Y."/>
            <person name="Durkin A.S."/>
            <person name="Torralba M."/>
            <person name="Methe B."/>
            <person name="Sutton G.G."/>
            <person name="Strausberg R.L."/>
            <person name="Nelson K.E."/>
        </authorList>
    </citation>
    <scope>NUCLEOTIDE SEQUENCE [LARGE SCALE GENOMIC DNA]</scope>
    <source>
        <strain evidence="2 3">RM3268</strain>
    </source>
</reference>
<comment type="caution">
    <text evidence="2">The sequence shown here is derived from an EMBL/GenBank/DDBJ whole genome shotgun (WGS) entry which is preliminary data.</text>
</comment>
<dbReference type="OrthoDB" id="9802846at2"/>
<dbReference type="Proteomes" id="UP000005709">
    <property type="component" value="Unassembled WGS sequence"/>
</dbReference>
<dbReference type="SUPFAM" id="SSF160719">
    <property type="entry name" value="gpW/gp25-like"/>
    <property type="match status" value="1"/>
</dbReference>
<proteinExistence type="predicted"/>
<dbReference type="Pfam" id="PF04965">
    <property type="entry name" value="GPW_gp25"/>
    <property type="match status" value="1"/>
</dbReference>
<dbReference type="Gene3D" id="3.10.450.40">
    <property type="match status" value="1"/>
</dbReference>
<organism evidence="2 3">
    <name type="scientific">Campylobacter gracilis RM3268</name>
    <dbReference type="NCBI Taxonomy" id="553220"/>
    <lineage>
        <taxon>Bacteria</taxon>
        <taxon>Pseudomonadati</taxon>
        <taxon>Campylobacterota</taxon>
        <taxon>Epsilonproteobacteria</taxon>
        <taxon>Campylobacterales</taxon>
        <taxon>Campylobacteraceae</taxon>
        <taxon>Campylobacter</taxon>
    </lineage>
</organism>
<accession>C8PIJ6</accession>
<protein>
    <submittedName>
        <fullName evidence="2">Putative lysozyme</fullName>
    </submittedName>
</protein>
<keyword evidence="3" id="KW-1185">Reference proteome</keyword>
<evidence type="ECO:0000313" key="2">
    <source>
        <dbReference type="EMBL" id="EEV17361.1"/>
    </source>
</evidence>
<dbReference type="InterPro" id="IPR007048">
    <property type="entry name" value="IraD/Gp25-like"/>
</dbReference>
<feature type="domain" description="IraD/Gp25-like" evidence="1">
    <location>
        <begin position="6"/>
        <end position="83"/>
    </location>
</feature>
<evidence type="ECO:0000313" key="3">
    <source>
        <dbReference type="Proteomes" id="UP000005709"/>
    </source>
</evidence>
<name>C8PIJ6_9BACT</name>
<dbReference type="EMBL" id="ACYG01000027">
    <property type="protein sequence ID" value="EEV17361.1"/>
    <property type="molecule type" value="Genomic_DNA"/>
</dbReference>
<dbReference type="STRING" id="824.CGRAC_0618"/>